<keyword evidence="5" id="KW-1185">Reference proteome</keyword>
<dbReference type="InterPro" id="IPR001680">
    <property type="entry name" value="WD40_rpt"/>
</dbReference>
<gene>
    <name evidence="4" type="ORF">F0344_33780</name>
</gene>
<accession>A0A7G7BU89</accession>
<evidence type="ECO:0000313" key="4">
    <source>
        <dbReference type="EMBL" id="QNE78904.1"/>
    </source>
</evidence>
<dbReference type="RefSeq" id="WP_185302364.1">
    <property type="nucleotide sequence ID" value="NZ_CP045702.1"/>
</dbReference>
<dbReference type="KEGG" id="sfiy:F0344_33780"/>
<dbReference type="Gene3D" id="1.25.40.10">
    <property type="entry name" value="Tetratricopeptide repeat domain"/>
    <property type="match status" value="1"/>
</dbReference>
<dbReference type="AlphaFoldDB" id="A0A7G7BU89"/>
<evidence type="ECO:0000256" key="1">
    <source>
        <dbReference type="ARBA" id="ARBA00022574"/>
    </source>
</evidence>
<sequence>MPTASDLRADELNNQALSLLDLGRPEEAERAFEASLAADPRHLTATYNRGLHQWRSGVLLDDEFIADLESLRGDTTTDPWQARHLLAQAQLERGDHDAAGSLLKEMERDRPRSQEAVPIRRALLAGEGTRVRVRPLPWKRDPARLLRLSADGRSVLAGEPDGRIRLWDLASGECKRILEGHGEKIVALDVDAAGRRAVSADADGFVRQWDLVKGGGGASGCTRRASTGSVPCG</sequence>
<organism evidence="4 5">
    <name type="scientific">Streptomyces finlayi</name>
    <dbReference type="NCBI Taxonomy" id="67296"/>
    <lineage>
        <taxon>Bacteria</taxon>
        <taxon>Bacillati</taxon>
        <taxon>Actinomycetota</taxon>
        <taxon>Actinomycetes</taxon>
        <taxon>Kitasatosporales</taxon>
        <taxon>Streptomycetaceae</taxon>
        <taxon>Streptomyces</taxon>
    </lineage>
</organism>
<dbReference type="GO" id="GO:0042802">
    <property type="term" value="F:identical protein binding"/>
    <property type="evidence" value="ECO:0007669"/>
    <property type="project" value="InterPro"/>
</dbReference>
<dbReference type="SMART" id="SM00028">
    <property type="entry name" value="TPR"/>
    <property type="match status" value="1"/>
</dbReference>
<feature type="repeat" description="WD" evidence="3">
    <location>
        <begin position="178"/>
        <end position="211"/>
    </location>
</feature>
<dbReference type="SUPFAM" id="SSF48452">
    <property type="entry name" value="TPR-like"/>
    <property type="match status" value="1"/>
</dbReference>
<dbReference type="Pfam" id="PF07721">
    <property type="entry name" value="TPR_4"/>
    <property type="match status" value="1"/>
</dbReference>
<dbReference type="PANTHER" id="PTHR19848:SF8">
    <property type="entry name" value="F-BOX AND WD REPEAT DOMAIN CONTAINING 7"/>
    <property type="match status" value="1"/>
</dbReference>
<name>A0A7G7BU89_9ACTN</name>
<dbReference type="PANTHER" id="PTHR19848">
    <property type="entry name" value="WD40 REPEAT PROTEIN"/>
    <property type="match status" value="1"/>
</dbReference>
<protein>
    <submittedName>
        <fullName evidence="4">Tetratricopeptide repeat protein</fullName>
    </submittedName>
</protein>
<evidence type="ECO:0000313" key="5">
    <source>
        <dbReference type="Proteomes" id="UP000515307"/>
    </source>
</evidence>
<evidence type="ECO:0000256" key="2">
    <source>
        <dbReference type="ARBA" id="ARBA00022737"/>
    </source>
</evidence>
<dbReference type="Pfam" id="PF13432">
    <property type="entry name" value="TPR_16"/>
    <property type="match status" value="1"/>
</dbReference>
<reference evidence="5" key="1">
    <citation type="submission" date="2019-10" db="EMBL/GenBank/DDBJ databases">
        <title>Antimicrobial potential of Antarctic Bacteria.</title>
        <authorList>
            <person name="Benaud N."/>
            <person name="Edwards R.J."/>
            <person name="Ferrari B.C."/>
        </authorList>
    </citation>
    <scope>NUCLEOTIDE SEQUENCE [LARGE SCALE GENOMIC DNA]</scope>
    <source>
        <strain evidence="5">NBSH44</strain>
    </source>
</reference>
<dbReference type="PROSITE" id="PS00678">
    <property type="entry name" value="WD_REPEATS_1"/>
    <property type="match status" value="1"/>
</dbReference>
<dbReference type="Gene3D" id="2.130.10.10">
    <property type="entry name" value="YVTN repeat-like/Quinoprotein amine dehydrogenase"/>
    <property type="match status" value="1"/>
</dbReference>
<keyword evidence="1 3" id="KW-0853">WD repeat</keyword>
<dbReference type="SUPFAM" id="SSF50998">
    <property type="entry name" value="Quinoprotein alcohol dehydrogenase-like"/>
    <property type="match status" value="1"/>
</dbReference>
<dbReference type="EMBL" id="CP045702">
    <property type="protein sequence ID" value="QNE78904.1"/>
    <property type="molecule type" value="Genomic_DNA"/>
</dbReference>
<dbReference type="Proteomes" id="UP000515307">
    <property type="component" value="Chromosome"/>
</dbReference>
<feature type="repeat" description="WD" evidence="3">
    <location>
        <begin position="146"/>
        <end position="177"/>
    </location>
</feature>
<dbReference type="InterPro" id="IPR019775">
    <property type="entry name" value="WD40_repeat_CS"/>
</dbReference>
<dbReference type="Pfam" id="PF00400">
    <property type="entry name" value="WD40"/>
    <property type="match status" value="1"/>
</dbReference>
<dbReference type="InterPro" id="IPR019734">
    <property type="entry name" value="TPR_rpt"/>
</dbReference>
<dbReference type="InterPro" id="IPR015943">
    <property type="entry name" value="WD40/YVTN_repeat-like_dom_sf"/>
</dbReference>
<dbReference type="PROSITE" id="PS50294">
    <property type="entry name" value="WD_REPEATS_REGION"/>
    <property type="match status" value="1"/>
</dbReference>
<dbReference type="SMART" id="SM00320">
    <property type="entry name" value="WD40"/>
    <property type="match status" value="2"/>
</dbReference>
<dbReference type="InterPro" id="IPR011047">
    <property type="entry name" value="Quinoprotein_ADH-like_sf"/>
</dbReference>
<evidence type="ECO:0000256" key="3">
    <source>
        <dbReference type="PROSITE-ProRule" id="PRU00221"/>
    </source>
</evidence>
<dbReference type="InterPro" id="IPR011990">
    <property type="entry name" value="TPR-like_helical_dom_sf"/>
</dbReference>
<keyword evidence="2" id="KW-0677">Repeat</keyword>
<proteinExistence type="predicted"/>
<dbReference type="InterPro" id="IPR011717">
    <property type="entry name" value="TPR-4"/>
</dbReference>
<dbReference type="PROSITE" id="PS50082">
    <property type="entry name" value="WD_REPEATS_2"/>
    <property type="match status" value="2"/>
</dbReference>